<gene>
    <name evidence="2" type="ORF">JTE90_011976</name>
</gene>
<feature type="compositionally biased region" description="Polar residues" evidence="1">
    <location>
        <begin position="263"/>
        <end position="272"/>
    </location>
</feature>
<reference evidence="2 3" key="1">
    <citation type="journal article" date="2022" name="Nat. Ecol. Evol.">
        <title>A masculinizing supergene underlies an exaggerated male reproductive morph in a spider.</title>
        <authorList>
            <person name="Hendrickx F."/>
            <person name="De Corte Z."/>
            <person name="Sonet G."/>
            <person name="Van Belleghem S.M."/>
            <person name="Kostlbacher S."/>
            <person name="Vangestel C."/>
        </authorList>
    </citation>
    <scope>NUCLEOTIDE SEQUENCE [LARGE SCALE GENOMIC DNA]</scope>
    <source>
        <strain evidence="2">W744_W776</strain>
    </source>
</reference>
<accession>A0AAV6U4P9</accession>
<keyword evidence="3" id="KW-1185">Reference proteome</keyword>
<dbReference type="EMBL" id="JAFNEN010000653">
    <property type="protein sequence ID" value="KAG8179029.1"/>
    <property type="molecule type" value="Genomic_DNA"/>
</dbReference>
<evidence type="ECO:0000256" key="1">
    <source>
        <dbReference type="SAM" id="MobiDB-lite"/>
    </source>
</evidence>
<evidence type="ECO:0008006" key="4">
    <source>
        <dbReference type="Google" id="ProtNLM"/>
    </source>
</evidence>
<feature type="region of interest" description="Disordered" evidence="1">
    <location>
        <begin position="260"/>
        <end position="305"/>
    </location>
</feature>
<feature type="region of interest" description="Disordered" evidence="1">
    <location>
        <begin position="39"/>
        <end position="62"/>
    </location>
</feature>
<comment type="caution">
    <text evidence="2">The sequence shown here is derived from an EMBL/GenBank/DDBJ whole genome shotgun (WGS) entry which is preliminary data.</text>
</comment>
<dbReference type="AlphaFoldDB" id="A0AAV6U4P9"/>
<dbReference type="Proteomes" id="UP000827092">
    <property type="component" value="Unassembled WGS sequence"/>
</dbReference>
<organism evidence="2 3">
    <name type="scientific">Oedothorax gibbosus</name>
    <dbReference type="NCBI Taxonomy" id="931172"/>
    <lineage>
        <taxon>Eukaryota</taxon>
        <taxon>Metazoa</taxon>
        <taxon>Ecdysozoa</taxon>
        <taxon>Arthropoda</taxon>
        <taxon>Chelicerata</taxon>
        <taxon>Arachnida</taxon>
        <taxon>Araneae</taxon>
        <taxon>Araneomorphae</taxon>
        <taxon>Entelegynae</taxon>
        <taxon>Araneoidea</taxon>
        <taxon>Linyphiidae</taxon>
        <taxon>Erigoninae</taxon>
        <taxon>Oedothorax</taxon>
    </lineage>
</organism>
<proteinExistence type="predicted"/>
<evidence type="ECO:0000313" key="2">
    <source>
        <dbReference type="EMBL" id="KAG8179029.1"/>
    </source>
</evidence>
<sequence>MFSLQDAAIKFLGELTAEEHIKVRSSTPNDCQTAGAELSCTVVPPGDSPRTPKSRQPQDGISARELVVNPSHPDSSAPSIDDCNNYSLPSTSSAMEITDEPDGNGIFIKNTKKAIKRKTSDTVSPSIVHPNKFQHLNPETSLDDIDPTQEIEDNFSQVNTRPTRIPPLIITNPQFKWTEIRKKLIDSLGEERFSGKTSGEHFKLQMTSEKGHRIASKLLEDLNIDYSTYAFKGQNPLKVIIKNLPADTDPAEIIQALKDPHQHSTWRTSHNSLLPHHPHPHPPGLQQEDTDKIPQPPTKPHQQVPHLHLQVPHLHLPIQDQDPTLHQTIIIVSIYALSSSNFIISGRNSKRQKT</sequence>
<protein>
    <recommendedName>
        <fullName evidence="4">Pre-C2HC domain-containing protein</fullName>
    </recommendedName>
</protein>
<name>A0AAV6U4P9_9ARAC</name>
<evidence type="ECO:0000313" key="3">
    <source>
        <dbReference type="Proteomes" id="UP000827092"/>
    </source>
</evidence>